<dbReference type="EMBL" id="KV426096">
    <property type="protein sequence ID" value="KZV88604.1"/>
    <property type="molecule type" value="Genomic_DNA"/>
</dbReference>
<dbReference type="OrthoDB" id="3233083at2759"/>
<dbReference type="InterPro" id="IPR036249">
    <property type="entry name" value="Thioredoxin-like_sf"/>
</dbReference>
<dbReference type="InterPro" id="IPR050213">
    <property type="entry name" value="GST_superfamily"/>
</dbReference>
<dbReference type="InParanoid" id="A0A165F916"/>
<accession>A0A165F916</accession>
<protein>
    <recommendedName>
        <fullName evidence="1">glutathione transferase</fullName>
        <ecNumber evidence="1">2.5.1.18</ecNumber>
    </recommendedName>
</protein>
<feature type="domain" description="GST N-terminal" evidence="4">
    <location>
        <begin position="2"/>
        <end position="84"/>
    </location>
</feature>
<reference evidence="6 7" key="1">
    <citation type="journal article" date="2016" name="Mol. Biol. Evol.">
        <title>Comparative Genomics of Early-Diverging Mushroom-Forming Fungi Provides Insights into the Origins of Lignocellulose Decay Capabilities.</title>
        <authorList>
            <person name="Nagy L.G."/>
            <person name="Riley R."/>
            <person name="Tritt A."/>
            <person name="Adam C."/>
            <person name="Daum C."/>
            <person name="Floudas D."/>
            <person name="Sun H."/>
            <person name="Yadav J.S."/>
            <person name="Pangilinan J."/>
            <person name="Larsson K.H."/>
            <person name="Matsuura K."/>
            <person name="Barry K."/>
            <person name="Labutti K."/>
            <person name="Kuo R."/>
            <person name="Ohm R.A."/>
            <person name="Bhattacharya S.S."/>
            <person name="Shirouzu T."/>
            <person name="Yoshinaga Y."/>
            <person name="Martin F.M."/>
            <person name="Grigoriev I.V."/>
            <person name="Hibbett D.S."/>
        </authorList>
    </citation>
    <scope>NUCLEOTIDE SEQUENCE [LARGE SCALE GENOMIC DNA]</scope>
    <source>
        <strain evidence="6 7">HHB12029</strain>
    </source>
</reference>
<keyword evidence="7" id="KW-1185">Reference proteome</keyword>
<dbReference type="GO" id="GO:0006749">
    <property type="term" value="P:glutathione metabolic process"/>
    <property type="evidence" value="ECO:0007669"/>
    <property type="project" value="TreeGrafter"/>
</dbReference>
<dbReference type="Pfam" id="PF02798">
    <property type="entry name" value="GST_N"/>
    <property type="match status" value="1"/>
</dbReference>
<dbReference type="PANTHER" id="PTHR11571">
    <property type="entry name" value="GLUTATHIONE S-TRANSFERASE"/>
    <property type="match status" value="1"/>
</dbReference>
<organism evidence="6 7">
    <name type="scientific">Exidia glandulosa HHB12029</name>
    <dbReference type="NCBI Taxonomy" id="1314781"/>
    <lineage>
        <taxon>Eukaryota</taxon>
        <taxon>Fungi</taxon>
        <taxon>Dikarya</taxon>
        <taxon>Basidiomycota</taxon>
        <taxon>Agaricomycotina</taxon>
        <taxon>Agaricomycetes</taxon>
        <taxon>Auriculariales</taxon>
        <taxon>Exidiaceae</taxon>
        <taxon>Exidia</taxon>
    </lineage>
</organism>
<dbReference type="InterPro" id="IPR004045">
    <property type="entry name" value="Glutathione_S-Trfase_N"/>
</dbReference>
<feature type="domain" description="GST C-terminal" evidence="5">
    <location>
        <begin position="87"/>
        <end position="210"/>
    </location>
</feature>
<dbReference type="SUPFAM" id="SSF52833">
    <property type="entry name" value="Thioredoxin-like"/>
    <property type="match status" value="1"/>
</dbReference>
<dbReference type="Proteomes" id="UP000077266">
    <property type="component" value="Unassembled WGS sequence"/>
</dbReference>
<evidence type="ECO:0000259" key="5">
    <source>
        <dbReference type="PROSITE" id="PS50405"/>
    </source>
</evidence>
<proteinExistence type="predicted"/>
<evidence type="ECO:0000259" key="4">
    <source>
        <dbReference type="PROSITE" id="PS50404"/>
    </source>
</evidence>
<dbReference type="InterPro" id="IPR040079">
    <property type="entry name" value="Glutathione_S-Trfase"/>
</dbReference>
<dbReference type="Gene3D" id="3.40.30.10">
    <property type="entry name" value="Glutaredoxin"/>
    <property type="match status" value="1"/>
</dbReference>
<dbReference type="InterPro" id="IPR010987">
    <property type="entry name" value="Glutathione-S-Trfase_C-like"/>
</dbReference>
<dbReference type="PROSITE" id="PS50405">
    <property type="entry name" value="GST_CTER"/>
    <property type="match status" value="1"/>
</dbReference>
<dbReference type="PROSITE" id="PS50404">
    <property type="entry name" value="GST_NTER"/>
    <property type="match status" value="1"/>
</dbReference>
<dbReference type="GO" id="GO:0004364">
    <property type="term" value="F:glutathione transferase activity"/>
    <property type="evidence" value="ECO:0007669"/>
    <property type="project" value="UniProtKB-EC"/>
</dbReference>
<dbReference type="SFLD" id="SFLDS00019">
    <property type="entry name" value="Glutathione_Transferase_(cytos"/>
    <property type="match status" value="1"/>
</dbReference>
<keyword evidence="2" id="KW-0808">Transferase</keyword>
<dbReference type="AlphaFoldDB" id="A0A165F916"/>
<sequence length="225" mass="26030">MVSYEFHYFEAASRGDLPRMLLEVGGASYQNVFVDYAQWPELKKTTAFGLIPKLVIVESGGARKELFETSAINLYLADIFGLLPGDGPFERAETQSVLSSFYDLEGKLFDQTFFLPTLGQRKTAHEKMIVETIPAFLKYQERFVRGQYYFGDKLTVADLKLYSTYLWYRDMHGARNPFETHAAELPKLNRIIAILAKGKAGDYAQYRRDFGRFFWVAEEWTWTFV</sequence>
<dbReference type="PANTHER" id="PTHR11571:SF224">
    <property type="entry name" value="HEMATOPOIETIC PROSTAGLANDIN D SYNTHASE"/>
    <property type="match status" value="1"/>
</dbReference>
<evidence type="ECO:0000313" key="6">
    <source>
        <dbReference type="EMBL" id="KZV88604.1"/>
    </source>
</evidence>
<dbReference type="Gene3D" id="1.20.1050.10">
    <property type="match status" value="1"/>
</dbReference>
<dbReference type="InterPro" id="IPR036282">
    <property type="entry name" value="Glutathione-S-Trfase_C_sf"/>
</dbReference>
<dbReference type="InterPro" id="IPR004046">
    <property type="entry name" value="GST_C"/>
</dbReference>
<name>A0A165F916_EXIGL</name>
<dbReference type="EC" id="2.5.1.18" evidence="1"/>
<dbReference type="Pfam" id="PF14497">
    <property type="entry name" value="GST_C_3"/>
    <property type="match status" value="1"/>
</dbReference>
<dbReference type="SUPFAM" id="SSF47616">
    <property type="entry name" value="GST C-terminal domain-like"/>
    <property type="match status" value="1"/>
</dbReference>
<evidence type="ECO:0000313" key="7">
    <source>
        <dbReference type="Proteomes" id="UP000077266"/>
    </source>
</evidence>
<evidence type="ECO:0000256" key="1">
    <source>
        <dbReference type="ARBA" id="ARBA00012452"/>
    </source>
</evidence>
<dbReference type="STRING" id="1314781.A0A165F916"/>
<evidence type="ECO:0000256" key="3">
    <source>
        <dbReference type="ARBA" id="ARBA00047960"/>
    </source>
</evidence>
<evidence type="ECO:0000256" key="2">
    <source>
        <dbReference type="ARBA" id="ARBA00022679"/>
    </source>
</evidence>
<comment type="catalytic activity">
    <reaction evidence="3">
        <text>RX + glutathione = an S-substituted glutathione + a halide anion + H(+)</text>
        <dbReference type="Rhea" id="RHEA:16437"/>
        <dbReference type="ChEBI" id="CHEBI:15378"/>
        <dbReference type="ChEBI" id="CHEBI:16042"/>
        <dbReference type="ChEBI" id="CHEBI:17792"/>
        <dbReference type="ChEBI" id="CHEBI:57925"/>
        <dbReference type="ChEBI" id="CHEBI:90779"/>
        <dbReference type="EC" id="2.5.1.18"/>
    </reaction>
</comment>
<gene>
    <name evidence="6" type="ORF">EXIGLDRAFT_751626</name>
</gene>